<sequence>MPAAAAPIISSVQKLVLYETRARYFLVGSNHAETKYRVLKIDRTEPRDLVIIDDRHVYAQQEVRELLGRLDLGNRTKMGQKGSSGLFRAVSAFGVVGFVRFLEGYYIVLITKRRKMADIGGHAIYKIEDTNMIYIPNDSVRITHPDEARYLRIFQNVDLSSNFYFSFSYVLSYSYDLSHSLQYNLTVLRMPLEMLKSETTQTRQESFDIFEDEGLITQGGSGVFGICSEPYMKYVWNGELLDIIKNTVHRDWLLYIIHGFCGQSTRRSSKFAGTRFLKRGANCEGDVANEVETEQILCDASVMSFTAGSYSSYVQVRGSVPLYWSQDISTMMPKPPITLDQADPFAHVAALHFDQMLQRFGSPIIILNLVKEREKRKHERILSDELVAAVTYLNQFLPPEHTIIYIPWDMAKYTKSKLCNVLDRLNVIAESVVKKTGFFVNRPDSYCSILRPDEKWNELGGCVIPTGRLQTGVLRTNCVDCLDRTNTAQFMVGKCALAYQLYSLGLIDKPNLQFDTDAVRLFEELYEDHGDTLSLQYGGSQLVHRVKTYRKIAPWTQHSKDIMQTLSRYYSNAFSEVCSMKSQLYPYPPEKTFSYTYWWTPEVIKHLPLPYDEVICAANLKKLIVKKFHKYEEEIDIHNEFFRPYELSSFDDTFCLAMTSSARDFMPKTVGIDPSPFTVRKPDETGKSVLGNKSNREEAVLQRKTAASAPPPPSEEAVSSSSEDDSGTDREEEGSVSQRSTPVKMSDTGDSAKVTENVVQPMKEVYGINLSDGLSEEDLSIYSRFVQLGQSQHKQDKGNQQLYSRGLDGVIKLHCLISQKQMNHKIKGSTISSPLPLSLCVTKAATRSGHCSMHLALRRSPDGVEVGVELEKSFFESSPG</sequence>
<evidence type="ECO:0000313" key="6">
    <source>
        <dbReference type="EMBL" id="KAF5919940.1"/>
    </source>
</evidence>
<reference evidence="6 7" key="1">
    <citation type="journal article" date="2020" name="Mol. Biol. Evol.">
        <title>Interspecific Gene Flow and the Evolution of Specialization in Black and White Rhinoceros.</title>
        <authorList>
            <person name="Moodley Y."/>
            <person name="Westbury M.V."/>
            <person name="Russo I.M."/>
            <person name="Gopalakrishnan S."/>
            <person name="Rakotoarivelo A."/>
            <person name="Olsen R.A."/>
            <person name="Prost S."/>
            <person name="Tunstall T."/>
            <person name="Ryder O.A."/>
            <person name="Dalen L."/>
            <person name="Bruford M.W."/>
        </authorList>
    </citation>
    <scope>NUCLEOTIDE SEQUENCE [LARGE SCALE GENOMIC DNA]</scope>
    <source>
        <strain evidence="6">SBR-YM</strain>
        <tissue evidence="6">Skin</tissue>
    </source>
</reference>
<evidence type="ECO:0000313" key="7">
    <source>
        <dbReference type="Proteomes" id="UP000551758"/>
    </source>
</evidence>
<feature type="domain" description="SAC" evidence="5">
    <location>
        <begin position="154"/>
        <end position="539"/>
    </location>
</feature>
<keyword evidence="3" id="KW-0472">Membrane</keyword>
<evidence type="ECO:0000256" key="3">
    <source>
        <dbReference type="ARBA" id="ARBA00023136"/>
    </source>
</evidence>
<accession>A0A7J7EVV8</accession>
<comment type="subcellular location">
    <subcellularLocation>
        <location evidence="1">Endomembrane system</location>
    </subcellularLocation>
</comment>
<dbReference type="Pfam" id="PF02383">
    <property type="entry name" value="Syja_N"/>
    <property type="match status" value="1"/>
</dbReference>
<organism evidence="6 7">
    <name type="scientific">Diceros bicornis minor</name>
    <name type="common">South-central black rhinoceros</name>
    <dbReference type="NCBI Taxonomy" id="77932"/>
    <lineage>
        <taxon>Eukaryota</taxon>
        <taxon>Metazoa</taxon>
        <taxon>Chordata</taxon>
        <taxon>Craniata</taxon>
        <taxon>Vertebrata</taxon>
        <taxon>Euteleostomi</taxon>
        <taxon>Mammalia</taxon>
        <taxon>Eutheria</taxon>
        <taxon>Laurasiatheria</taxon>
        <taxon>Perissodactyla</taxon>
        <taxon>Rhinocerotidae</taxon>
        <taxon>Diceros</taxon>
    </lineage>
</organism>
<dbReference type="EMBL" id="JACDTQ010002174">
    <property type="protein sequence ID" value="KAF5919940.1"/>
    <property type="molecule type" value="Genomic_DNA"/>
</dbReference>
<dbReference type="InterPro" id="IPR002013">
    <property type="entry name" value="SAC_dom"/>
</dbReference>
<name>A0A7J7EVV8_DICBM</name>
<dbReference type="InterPro" id="IPR043573">
    <property type="entry name" value="Fig4-like"/>
</dbReference>
<evidence type="ECO:0000256" key="1">
    <source>
        <dbReference type="ARBA" id="ARBA00004308"/>
    </source>
</evidence>
<dbReference type="GO" id="GO:0046856">
    <property type="term" value="P:phosphatidylinositol dephosphorylation"/>
    <property type="evidence" value="ECO:0007669"/>
    <property type="project" value="InterPro"/>
</dbReference>
<dbReference type="PANTHER" id="PTHR45738">
    <property type="entry name" value="POLYPHOSPHOINOSITIDE PHOSPHATASE"/>
    <property type="match status" value="1"/>
</dbReference>
<feature type="compositionally biased region" description="Acidic residues" evidence="4">
    <location>
        <begin position="722"/>
        <end position="734"/>
    </location>
</feature>
<dbReference type="Proteomes" id="UP000551758">
    <property type="component" value="Unassembled WGS sequence"/>
</dbReference>
<dbReference type="GO" id="GO:0043813">
    <property type="term" value="F:phosphatidylinositol-3,5-bisphosphate 5-phosphatase activity"/>
    <property type="evidence" value="ECO:0007669"/>
    <property type="project" value="InterPro"/>
</dbReference>
<protein>
    <recommendedName>
        <fullName evidence="5">SAC domain-containing protein</fullName>
    </recommendedName>
</protein>
<evidence type="ECO:0000256" key="4">
    <source>
        <dbReference type="SAM" id="MobiDB-lite"/>
    </source>
</evidence>
<dbReference type="AlphaFoldDB" id="A0A7J7EVV8"/>
<keyword evidence="2" id="KW-0378">Hydrolase</keyword>
<feature type="region of interest" description="Disordered" evidence="4">
    <location>
        <begin position="672"/>
        <end position="755"/>
    </location>
</feature>
<evidence type="ECO:0000256" key="2">
    <source>
        <dbReference type="ARBA" id="ARBA00022801"/>
    </source>
</evidence>
<dbReference type="PROSITE" id="PS50275">
    <property type="entry name" value="SAC"/>
    <property type="match status" value="1"/>
</dbReference>
<dbReference type="PANTHER" id="PTHR45738:SF5">
    <property type="entry name" value="POLYPHOSPHOINOSITIDE PHOSPHATASE"/>
    <property type="match status" value="1"/>
</dbReference>
<dbReference type="GO" id="GO:0012505">
    <property type="term" value="C:endomembrane system"/>
    <property type="evidence" value="ECO:0007669"/>
    <property type="project" value="UniProtKB-SubCell"/>
</dbReference>
<proteinExistence type="predicted"/>
<keyword evidence="7" id="KW-1185">Reference proteome</keyword>
<comment type="caution">
    <text evidence="6">The sequence shown here is derived from an EMBL/GenBank/DDBJ whole genome shotgun (WGS) entry which is preliminary data.</text>
</comment>
<gene>
    <name evidence="6" type="ORF">HPG69_014305</name>
</gene>
<evidence type="ECO:0000259" key="5">
    <source>
        <dbReference type="PROSITE" id="PS50275"/>
    </source>
</evidence>